<comment type="function">
    <text evidence="9">Plays an essential role in type IV pili and type II pseudopili formation by proteolytically removing the leader sequence from substrate proteins and subsequently monomethylating the alpha-amino group of the newly exposed N-terminal phenylalanine.</text>
</comment>
<dbReference type="GO" id="GO:0032259">
    <property type="term" value="P:methylation"/>
    <property type="evidence" value="ECO:0007669"/>
    <property type="project" value="UniProtKB-KW"/>
</dbReference>
<keyword evidence="9" id="KW-0511">Multifunctional enzyme</keyword>
<dbReference type="EMBL" id="CM001368">
    <property type="protein sequence ID" value="EHJ49378.1"/>
    <property type="molecule type" value="Genomic_DNA"/>
</dbReference>
<dbReference type="PANTHER" id="PTHR30487">
    <property type="entry name" value="TYPE 4 PREPILIN-LIKE PROTEINS LEADER PEPTIDE-PROCESSING ENZYME"/>
    <property type="match status" value="1"/>
</dbReference>
<keyword evidence="6 10" id="KW-1133">Transmembrane helix</keyword>
<feature type="domain" description="Prepilin type IV endopeptidase peptidase" evidence="11">
    <location>
        <begin position="115"/>
        <end position="219"/>
    </location>
</feature>
<evidence type="ECO:0000313" key="14">
    <source>
        <dbReference type="Proteomes" id="UP000004662"/>
    </source>
</evidence>
<evidence type="ECO:0000259" key="12">
    <source>
        <dbReference type="Pfam" id="PF06750"/>
    </source>
</evidence>
<evidence type="ECO:0000259" key="11">
    <source>
        <dbReference type="Pfam" id="PF01478"/>
    </source>
</evidence>
<evidence type="ECO:0000256" key="3">
    <source>
        <dbReference type="ARBA" id="ARBA00022475"/>
    </source>
</evidence>
<comment type="similarity">
    <text evidence="2 8">Belongs to the peptidase A24 family.</text>
</comment>
<comment type="catalytic activity">
    <reaction evidence="9">
        <text>Typically cleaves a -Gly-|-Phe- bond to release an N-terminal, basic peptide of 5-8 residues from type IV prepilin, and then N-methylates the new N-terminal amino group, the methyl donor being S-adenosyl-L-methionine.</text>
        <dbReference type="EC" id="3.4.23.43"/>
    </reaction>
</comment>
<keyword evidence="9" id="KW-0489">Methyltransferase</keyword>
<evidence type="ECO:0000256" key="9">
    <source>
        <dbReference type="RuleBase" id="RU003794"/>
    </source>
</evidence>
<dbReference type="OrthoDB" id="9789291at2"/>
<feature type="transmembrane region" description="Helical" evidence="10">
    <location>
        <begin position="83"/>
        <end position="103"/>
    </location>
</feature>
<feature type="domain" description="Prepilin peptidase A24 N-terminal" evidence="12">
    <location>
        <begin position="20"/>
        <end position="103"/>
    </location>
</feature>
<dbReference type="PANTHER" id="PTHR30487:SF0">
    <property type="entry name" value="PREPILIN LEADER PEPTIDASE_N-METHYLTRANSFERASE-RELATED"/>
    <property type="match status" value="1"/>
</dbReference>
<dbReference type="Proteomes" id="UP000004662">
    <property type="component" value="Chromosome"/>
</dbReference>
<dbReference type="InterPro" id="IPR010627">
    <property type="entry name" value="Prepilin_pept_A24_N"/>
</dbReference>
<evidence type="ECO:0000256" key="8">
    <source>
        <dbReference type="RuleBase" id="RU003793"/>
    </source>
</evidence>
<keyword evidence="4" id="KW-0997">Cell inner membrane</keyword>
<dbReference type="RefSeq" id="WP_009182706.1">
    <property type="nucleotide sequence ID" value="NZ_CM001368.1"/>
</dbReference>
<keyword evidence="9 13" id="KW-0378">Hydrolase</keyword>
<dbReference type="STRING" id="694327.DFW101_3380"/>
<evidence type="ECO:0000256" key="1">
    <source>
        <dbReference type="ARBA" id="ARBA00004429"/>
    </source>
</evidence>
<proteinExistence type="inferred from homology"/>
<feature type="transmembrane region" description="Helical" evidence="10">
    <location>
        <begin position="136"/>
        <end position="154"/>
    </location>
</feature>
<keyword evidence="3" id="KW-1003">Cell membrane</keyword>
<organism evidence="13 14">
    <name type="scientific">Solidesulfovibrio carbinoliphilus subsp. oakridgensis</name>
    <dbReference type="NCBI Taxonomy" id="694327"/>
    <lineage>
        <taxon>Bacteria</taxon>
        <taxon>Pseudomonadati</taxon>
        <taxon>Thermodesulfobacteriota</taxon>
        <taxon>Desulfovibrionia</taxon>
        <taxon>Desulfovibrionales</taxon>
        <taxon>Desulfovibrionaceae</taxon>
        <taxon>Solidesulfovibrio</taxon>
    </lineage>
</organism>
<dbReference type="InterPro" id="IPR014032">
    <property type="entry name" value="Peptidase_A24A_bac"/>
</dbReference>
<gene>
    <name evidence="13" type="ORF">DFW101_3380</name>
</gene>
<dbReference type="EC" id="2.1.1.-" evidence="9"/>
<feature type="transmembrane region" description="Helical" evidence="10">
    <location>
        <begin position="201"/>
        <end position="225"/>
    </location>
</feature>
<dbReference type="EC" id="3.4.23.43" evidence="9"/>
<keyword evidence="5 9" id="KW-0812">Transmembrane</keyword>
<keyword evidence="14" id="KW-1185">Reference proteome</keyword>
<dbReference type="GO" id="GO:0008168">
    <property type="term" value="F:methyltransferase activity"/>
    <property type="evidence" value="ECO:0007669"/>
    <property type="project" value="UniProtKB-KW"/>
</dbReference>
<dbReference type="Pfam" id="PF01478">
    <property type="entry name" value="Peptidase_A24"/>
    <property type="match status" value="1"/>
</dbReference>
<dbReference type="InterPro" id="IPR050882">
    <property type="entry name" value="Prepilin_peptidase/N-MTase"/>
</dbReference>
<dbReference type="Pfam" id="PF06750">
    <property type="entry name" value="A24_N_bact"/>
    <property type="match status" value="1"/>
</dbReference>
<dbReference type="GO" id="GO:0004190">
    <property type="term" value="F:aspartic-type endopeptidase activity"/>
    <property type="evidence" value="ECO:0007669"/>
    <property type="project" value="UniProtKB-EC"/>
</dbReference>
<dbReference type="Gene3D" id="1.20.120.1220">
    <property type="match status" value="1"/>
</dbReference>
<evidence type="ECO:0000256" key="5">
    <source>
        <dbReference type="ARBA" id="ARBA00022692"/>
    </source>
</evidence>
<feature type="transmembrane region" description="Helical" evidence="10">
    <location>
        <begin position="160"/>
        <end position="180"/>
    </location>
</feature>
<evidence type="ECO:0000256" key="2">
    <source>
        <dbReference type="ARBA" id="ARBA00005801"/>
    </source>
</evidence>
<evidence type="ECO:0000256" key="6">
    <source>
        <dbReference type="ARBA" id="ARBA00022989"/>
    </source>
</evidence>
<dbReference type="AlphaFoldDB" id="G7QBF5"/>
<protein>
    <recommendedName>
        <fullName evidence="9">Prepilin leader peptidase/N-methyltransferase</fullName>
        <ecNumber evidence="9">2.1.1.-</ecNumber>
        <ecNumber evidence="9">3.4.23.43</ecNumber>
    </recommendedName>
</protein>
<dbReference type="PRINTS" id="PR00864">
    <property type="entry name" value="PREPILNPTASE"/>
</dbReference>
<dbReference type="eggNOG" id="COG1989">
    <property type="taxonomic scope" value="Bacteria"/>
</dbReference>
<keyword evidence="7 10" id="KW-0472">Membrane</keyword>
<evidence type="ECO:0000256" key="4">
    <source>
        <dbReference type="ARBA" id="ARBA00022519"/>
    </source>
</evidence>
<keyword evidence="9" id="KW-0645">Protease</keyword>
<keyword evidence="9" id="KW-0808">Transferase</keyword>
<evidence type="ECO:0000256" key="7">
    <source>
        <dbReference type="ARBA" id="ARBA00023136"/>
    </source>
</evidence>
<sequence length="263" mass="27415">MPSNIPLSLFPYFFPAVAAVLGLVLGSFYSVCVSRGIAGTSIVRPASHCPRCGRGLSWWELLPVVSYVLLRGRCAGCGERISLLYPLIELTSGLWACLLAVQFGPTPWFAAFLALGGLYIVASGIDFQVYLLPNFLTYPAAVLGIGIGALHPAVGPWSAAVGAAAGFGVFWLLATGYRLAKGVDGLGGGDVKLMLSIGGALGVLGLPYSVLLGSIAALVASPFYVRGQGKGRSMPIPFGPFLCFGAMVQILYGPALFRLLAGR</sequence>
<feature type="transmembrane region" description="Helical" evidence="10">
    <location>
        <begin position="237"/>
        <end position="261"/>
    </location>
</feature>
<comment type="subcellular location">
    <subcellularLocation>
        <location evidence="1">Cell inner membrane</location>
        <topology evidence="1">Multi-pass membrane protein</topology>
    </subcellularLocation>
    <subcellularLocation>
        <location evidence="9">Cell membrane</location>
        <topology evidence="9">Multi-pass membrane protein</topology>
    </subcellularLocation>
</comment>
<dbReference type="HOGENOM" id="CLU_057101_0_1_7"/>
<evidence type="ECO:0000256" key="10">
    <source>
        <dbReference type="SAM" id="Phobius"/>
    </source>
</evidence>
<dbReference type="InterPro" id="IPR000045">
    <property type="entry name" value="Prepilin_IV_endopep_pep"/>
</dbReference>
<reference evidence="14" key="1">
    <citation type="journal article" date="2015" name="Genome Announc.">
        <title>High-Quality Draft Genome Sequence of Desulfovibrio carbinoliphilus FW-101-2B, an Organic Acid-Oxidizing Sulfate-Reducing Bacterium Isolated from Uranium(VI)-Contaminated Groundwater.</title>
        <authorList>
            <person name="Ramsay B.D."/>
            <person name="Hwang C."/>
            <person name="Woo H.L."/>
            <person name="Carroll S.L."/>
            <person name="Lucas S."/>
            <person name="Han J."/>
            <person name="Lapidus A.L."/>
            <person name="Cheng J.F."/>
            <person name="Goodwin L.A."/>
            <person name="Pitluck S."/>
            <person name="Peters L."/>
            <person name="Chertkov O."/>
            <person name="Held B."/>
            <person name="Detter J.C."/>
            <person name="Han C.S."/>
            <person name="Tapia R."/>
            <person name="Land M.L."/>
            <person name="Hauser L.J."/>
            <person name="Kyrpides N.C."/>
            <person name="Ivanova N.N."/>
            <person name="Mikhailova N."/>
            <person name="Pagani I."/>
            <person name="Woyke T."/>
            <person name="Arkin A.P."/>
            <person name="Dehal P."/>
            <person name="Chivian D."/>
            <person name="Criddle C.S."/>
            <person name="Wu W."/>
            <person name="Chakraborty R."/>
            <person name="Hazen T.C."/>
            <person name="Fields M.W."/>
        </authorList>
    </citation>
    <scope>NUCLEOTIDE SEQUENCE [LARGE SCALE GENOMIC DNA]</scope>
    <source>
        <strain evidence="14">FW-101-2B</strain>
    </source>
</reference>
<feature type="transmembrane region" description="Helical" evidence="10">
    <location>
        <begin position="109"/>
        <end position="129"/>
    </location>
</feature>
<feature type="transmembrane region" description="Helical" evidence="10">
    <location>
        <begin position="12"/>
        <end position="32"/>
    </location>
</feature>
<evidence type="ECO:0000313" key="13">
    <source>
        <dbReference type="EMBL" id="EHJ49378.1"/>
    </source>
</evidence>
<name>G7QBF5_9BACT</name>
<dbReference type="GO" id="GO:0006465">
    <property type="term" value="P:signal peptide processing"/>
    <property type="evidence" value="ECO:0007669"/>
    <property type="project" value="TreeGrafter"/>
</dbReference>
<accession>G7QBF5</accession>
<dbReference type="GO" id="GO:0005886">
    <property type="term" value="C:plasma membrane"/>
    <property type="evidence" value="ECO:0007669"/>
    <property type="project" value="UniProtKB-SubCell"/>
</dbReference>
<dbReference type="MEROPS" id="A24.019"/>